<gene>
    <name evidence="2" type="ORF">BWP39_16530</name>
</gene>
<evidence type="ECO:0000313" key="3">
    <source>
        <dbReference type="Proteomes" id="UP000218022"/>
    </source>
</evidence>
<dbReference type="RefSeq" id="WP_096721888.1">
    <property type="nucleotide sequence ID" value="NZ_MTZV01000004.1"/>
</dbReference>
<dbReference type="EMBL" id="MTZV01000004">
    <property type="protein sequence ID" value="PCE26130.1"/>
    <property type="molecule type" value="Genomic_DNA"/>
</dbReference>
<dbReference type="Proteomes" id="UP000218022">
    <property type="component" value="Unassembled WGS sequence"/>
</dbReference>
<evidence type="ECO:0000313" key="2">
    <source>
        <dbReference type="EMBL" id="PCE26130.1"/>
    </source>
</evidence>
<evidence type="ECO:0000256" key="1">
    <source>
        <dbReference type="SAM" id="Phobius"/>
    </source>
</evidence>
<comment type="caution">
    <text evidence="2">The sequence shown here is derived from an EMBL/GenBank/DDBJ whole genome shotgun (WGS) entry which is preliminary data.</text>
</comment>
<reference evidence="2 3" key="1">
    <citation type="submission" date="2017-01" db="EMBL/GenBank/DDBJ databases">
        <title>Whole-Genome Shotgun Sequencing of Two beta-Proteobacterial Species in Search of the Bulgecin Biosynthetic Cluster.</title>
        <authorList>
            <person name="Horsman M.E."/>
            <person name="Marous D.R."/>
            <person name="Li R."/>
            <person name="Oliver R.A."/>
            <person name="Byun B."/>
            <person name="Emrich S.J."/>
            <person name="Boggess B."/>
            <person name="Townsend C.A."/>
            <person name="Mobashery S."/>
        </authorList>
    </citation>
    <scope>NUCLEOTIDE SEQUENCE [LARGE SCALE GENOMIC DNA]</scope>
    <source>
        <strain evidence="2 3">ATCC 31363</strain>
    </source>
</reference>
<organism evidence="2 3">
    <name type="scientific">Paraburkholderia acidicola</name>
    <dbReference type="NCBI Taxonomy" id="1912599"/>
    <lineage>
        <taxon>Bacteria</taxon>
        <taxon>Pseudomonadati</taxon>
        <taxon>Pseudomonadota</taxon>
        <taxon>Betaproteobacteria</taxon>
        <taxon>Burkholderiales</taxon>
        <taxon>Burkholderiaceae</taxon>
        <taxon>Paraburkholderia</taxon>
    </lineage>
</organism>
<feature type="transmembrane region" description="Helical" evidence="1">
    <location>
        <begin position="21"/>
        <end position="37"/>
    </location>
</feature>
<dbReference type="AlphaFoldDB" id="A0A2A4F0C3"/>
<proteinExistence type="predicted"/>
<keyword evidence="1" id="KW-0472">Membrane</keyword>
<keyword evidence="1" id="KW-1133">Transmembrane helix</keyword>
<keyword evidence="1" id="KW-0812">Transmembrane</keyword>
<sequence>MKNLTRAEESIERKSRQSRRSIFVAIATVLALHPLNLPPVKLDFHVTLDTRPYPEGSFKSSHMVRN</sequence>
<accession>A0A2A4F0C3</accession>
<protein>
    <submittedName>
        <fullName evidence="2">Uncharacterized protein</fullName>
    </submittedName>
</protein>
<name>A0A2A4F0C3_9BURK</name>